<feature type="binding site" evidence="8">
    <location>
        <position position="5"/>
    </location>
    <ligand>
        <name>Mg(2+)</name>
        <dbReference type="ChEBI" id="CHEBI:18420"/>
    </ligand>
</feature>
<evidence type="ECO:0000256" key="8">
    <source>
        <dbReference type="HAMAP-Rule" id="MF_00265"/>
    </source>
</evidence>
<dbReference type="Pfam" id="PF01850">
    <property type="entry name" value="PIN"/>
    <property type="match status" value="1"/>
</dbReference>
<keyword evidence="3 8" id="KW-0540">Nuclease</keyword>
<dbReference type="Proteomes" id="UP001501676">
    <property type="component" value="Unassembled WGS sequence"/>
</dbReference>
<keyword evidence="4 8" id="KW-0479">Metal-binding</keyword>
<comment type="similarity">
    <text evidence="7 8">Belongs to the PINc/VapC protein family.</text>
</comment>
<keyword evidence="2 8" id="KW-1277">Toxin-antitoxin system</keyword>
<dbReference type="SUPFAM" id="SSF88723">
    <property type="entry name" value="PIN domain-like"/>
    <property type="match status" value="1"/>
</dbReference>
<sequence length="141" mass="15083">MFLLDTNVVSELRKAKAGKADKNVVDWAAGAAASSMFISAVTVQELEVGVLLTERRDSAQGAVLRRWLEAQVLLAFAERVLPVDTAVALRSAALHVPDPQPIRDSLIAATALVHGMPVVTRNVSDFAPTGVEVINPWQADT</sequence>
<dbReference type="CDD" id="cd18746">
    <property type="entry name" value="PIN_VapC4-5_FitB-like"/>
    <property type="match status" value="1"/>
</dbReference>
<proteinExistence type="inferred from homology"/>
<evidence type="ECO:0000256" key="1">
    <source>
        <dbReference type="ARBA" id="ARBA00001946"/>
    </source>
</evidence>
<reference evidence="11" key="1">
    <citation type="journal article" date="2019" name="Int. J. Syst. Evol. Microbiol.">
        <title>The Global Catalogue of Microorganisms (GCM) 10K type strain sequencing project: providing services to taxonomists for standard genome sequencing and annotation.</title>
        <authorList>
            <consortium name="The Broad Institute Genomics Platform"/>
            <consortium name="The Broad Institute Genome Sequencing Center for Infectious Disease"/>
            <person name="Wu L."/>
            <person name="Ma J."/>
        </authorList>
    </citation>
    <scope>NUCLEOTIDE SEQUENCE [LARGE SCALE GENOMIC DNA]</scope>
    <source>
        <strain evidence="11">JCM 9458</strain>
    </source>
</reference>
<name>A0ABP6SX41_9ACTN</name>
<dbReference type="RefSeq" id="WP_345728450.1">
    <property type="nucleotide sequence ID" value="NZ_BAAAYN010000017.1"/>
</dbReference>
<comment type="function">
    <text evidence="8">Toxic component of a toxin-antitoxin (TA) system. An RNase.</text>
</comment>
<evidence type="ECO:0000313" key="11">
    <source>
        <dbReference type="Proteomes" id="UP001501676"/>
    </source>
</evidence>
<dbReference type="Gene3D" id="3.40.50.1010">
    <property type="entry name" value="5'-nuclease"/>
    <property type="match status" value="1"/>
</dbReference>
<dbReference type="InterPro" id="IPR050556">
    <property type="entry name" value="Type_II_TA_system_RNase"/>
</dbReference>
<comment type="cofactor">
    <cofactor evidence="1 8">
        <name>Mg(2+)</name>
        <dbReference type="ChEBI" id="CHEBI:18420"/>
    </cofactor>
</comment>
<gene>
    <name evidence="8" type="primary">vapC</name>
    <name evidence="10" type="ORF">GCM10020369_27590</name>
</gene>
<dbReference type="PANTHER" id="PTHR33653">
    <property type="entry name" value="RIBONUCLEASE VAPC2"/>
    <property type="match status" value="1"/>
</dbReference>
<dbReference type="InterPro" id="IPR022907">
    <property type="entry name" value="VapC_family"/>
</dbReference>
<evidence type="ECO:0000256" key="6">
    <source>
        <dbReference type="ARBA" id="ARBA00022842"/>
    </source>
</evidence>
<dbReference type="InterPro" id="IPR002716">
    <property type="entry name" value="PIN_dom"/>
</dbReference>
<evidence type="ECO:0000256" key="5">
    <source>
        <dbReference type="ARBA" id="ARBA00022801"/>
    </source>
</evidence>
<keyword evidence="5 8" id="KW-0378">Hydrolase</keyword>
<evidence type="ECO:0000313" key="10">
    <source>
        <dbReference type="EMBL" id="GAA3386947.1"/>
    </source>
</evidence>
<keyword evidence="11" id="KW-1185">Reference proteome</keyword>
<organism evidence="10 11">
    <name type="scientific">Cryptosporangium minutisporangium</name>
    <dbReference type="NCBI Taxonomy" id="113569"/>
    <lineage>
        <taxon>Bacteria</taxon>
        <taxon>Bacillati</taxon>
        <taxon>Actinomycetota</taxon>
        <taxon>Actinomycetes</taxon>
        <taxon>Cryptosporangiales</taxon>
        <taxon>Cryptosporangiaceae</taxon>
        <taxon>Cryptosporangium</taxon>
    </lineage>
</organism>
<dbReference type="EC" id="3.1.-.-" evidence="8"/>
<evidence type="ECO:0000259" key="9">
    <source>
        <dbReference type="Pfam" id="PF01850"/>
    </source>
</evidence>
<accession>A0ABP6SX41</accession>
<dbReference type="HAMAP" id="MF_00265">
    <property type="entry name" value="VapC_Nob1"/>
    <property type="match status" value="1"/>
</dbReference>
<dbReference type="PANTHER" id="PTHR33653:SF1">
    <property type="entry name" value="RIBONUCLEASE VAPC2"/>
    <property type="match status" value="1"/>
</dbReference>
<keyword evidence="8" id="KW-0800">Toxin</keyword>
<feature type="binding site" evidence="8">
    <location>
        <position position="104"/>
    </location>
    <ligand>
        <name>Mg(2+)</name>
        <dbReference type="ChEBI" id="CHEBI:18420"/>
    </ligand>
</feature>
<feature type="domain" description="PIN" evidence="9">
    <location>
        <begin position="3"/>
        <end position="122"/>
    </location>
</feature>
<keyword evidence="6 8" id="KW-0460">Magnesium</keyword>
<evidence type="ECO:0000256" key="4">
    <source>
        <dbReference type="ARBA" id="ARBA00022723"/>
    </source>
</evidence>
<evidence type="ECO:0000256" key="2">
    <source>
        <dbReference type="ARBA" id="ARBA00022649"/>
    </source>
</evidence>
<dbReference type="EMBL" id="BAAAYN010000017">
    <property type="protein sequence ID" value="GAA3386947.1"/>
    <property type="molecule type" value="Genomic_DNA"/>
</dbReference>
<evidence type="ECO:0000256" key="3">
    <source>
        <dbReference type="ARBA" id="ARBA00022722"/>
    </source>
</evidence>
<protein>
    <recommendedName>
        <fullName evidence="8">Ribonuclease VapC</fullName>
        <shortName evidence="8">RNase VapC</shortName>
        <ecNumber evidence="8">3.1.-.-</ecNumber>
    </recommendedName>
    <alternativeName>
        <fullName evidence="8">Toxin VapC</fullName>
    </alternativeName>
</protein>
<evidence type="ECO:0000256" key="7">
    <source>
        <dbReference type="ARBA" id="ARBA00038093"/>
    </source>
</evidence>
<dbReference type="InterPro" id="IPR029060">
    <property type="entry name" value="PIN-like_dom_sf"/>
</dbReference>
<comment type="caution">
    <text evidence="10">The sequence shown here is derived from an EMBL/GenBank/DDBJ whole genome shotgun (WGS) entry which is preliminary data.</text>
</comment>